<dbReference type="GO" id="GO:0004672">
    <property type="term" value="F:protein kinase activity"/>
    <property type="evidence" value="ECO:0007669"/>
    <property type="project" value="InterPro"/>
</dbReference>
<dbReference type="Pfam" id="PF00069">
    <property type="entry name" value="Pkinase"/>
    <property type="match status" value="1"/>
</dbReference>
<keyword evidence="3" id="KW-1185">Reference proteome</keyword>
<reference evidence="2" key="1">
    <citation type="submission" date="2019-05" db="EMBL/GenBank/DDBJ databases">
        <title>Annotation for the trematode Fasciolopsis buski.</title>
        <authorList>
            <person name="Choi Y.-J."/>
        </authorList>
    </citation>
    <scope>NUCLEOTIDE SEQUENCE</scope>
    <source>
        <strain evidence="2">HT</strain>
        <tissue evidence="2">Whole worm</tissue>
    </source>
</reference>
<dbReference type="PANTHER" id="PTHR24347">
    <property type="entry name" value="SERINE/THREONINE-PROTEIN KINASE"/>
    <property type="match status" value="1"/>
</dbReference>
<evidence type="ECO:0000313" key="3">
    <source>
        <dbReference type="Proteomes" id="UP000728185"/>
    </source>
</evidence>
<keyword evidence="2" id="KW-0418">Kinase</keyword>
<dbReference type="AlphaFoldDB" id="A0A8E0S197"/>
<dbReference type="PROSITE" id="PS50011">
    <property type="entry name" value="PROTEIN_KINASE_DOM"/>
    <property type="match status" value="1"/>
</dbReference>
<dbReference type="EMBL" id="LUCM01001666">
    <property type="protein sequence ID" value="KAA0198531.1"/>
    <property type="molecule type" value="Genomic_DNA"/>
</dbReference>
<dbReference type="InterPro" id="IPR008271">
    <property type="entry name" value="Ser/Thr_kinase_AS"/>
</dbReference>
<sequence length="285" mass="32676">MSALLICINVEFRNVECEAEICRSLKHPNIVQLHDCFYSGDYFIMILDLVTGGELFEDIVHRAFYSESSAKDCIYRVLKAVAYIHDQGVIHRDLKPENLLLTSREIGAEIKVADFGLALRVSDDLPHWNARTDHINAYDFLFLLPPSPSKSTFQGLAGTLPYMAPEMIKGVAYTKAVDMWSIGVILYLLLSGHPPFWDNNDSVLEAKIVRGEYHYDSSSWSSVSFEARNLINRMLTRHPNQRITAKEALRHPWIQSSDQMISQKHLLETVSQMRKFNARRKFKVN</sequence>
<dbReference type="Gene3D" id="6.10.140.620">
    <property type="match status" value="1"/>
</dbReference>
<proteinExistence type="predicted"/>
<evidence type="ECO:0000313" key="2">
    <source>
        <dbReference type="EMBL" id="KAA0198531.1"/>
    </source>
</evidence>
<accession>A0A8E0S197</accession>
<keyword evidence="2" id="KW-0808">Transferase</keyword>
<protein>
    <submittedName>
        <fullName evidence="2">Calcium/calmodulin-dependent protein kinase type II subunit beta</fullName>
    </submittedName>
</protein>
<dbReference type="OrthoDB" id="442176at2759"/>
<dbReference type="GO" id="GO:0005524">
    <property type="term" value="F:ATP binding"/>
    <property type="evidence" value="ECO:0007669"/>
    <property type="project" value="InterPro"/>
</dbReference>
<dbReference type="Proteomes" id="UP000728185">
    <property type="component" value="Unassembled WGS sequence"/>
</dbReference>
<name>A0A8E0S197_9TREM</name>
<dbReference type="PROSITE" id="PS00108">
    <property type="entry name" value="PROTEIN_KINASE_ST"/>
    <property type="match status" value="1"/>
</dbReference>
<evidence type="ECO:0000259" key="1">
    <source>
        <dbReference type="PROSITE" id="PS50011"/>
    </source>
</evidence>
<dbReference type="SUPFAM" id="SSF56112">
    <property type="entry name" value="Protein kinase-like (PK-like)"/>
    <property type="match status" value="1"/>
</dbReference>
<dbReference type="Gene3D" id="3.30.200.20">
    <property type="entry name" value="Phosphorylase Kinase, domain 1"/>
    <property type="match status" value="1"/>
</dbReference>
<dbReference type="InterPro" id="IPR000719">
    <property type="entry name" value="Prot_kinase_dom"/>
</dbReference>
<gene>
    <name evidence="2" type="ORF">FBUS_10501</name>
</gene>
<comment type="caution">
    <text evidence="2">The sequence shown here is derived from an EMBL/GenBank/DDBJ whole genome shotgun (WGS) entry which is preliminary data.</text>
</comment>
<dbReference type="InterPro" id="IPR011009">
    <property type="entry name" value="Kinase-like_dom_sf"/>
</dbReference>
<dbReference type="Gene3D" id="1.10.510.10">
    <property type="entry name" value="Transferase(Phosphotransferase) domain 1"/>
    <property type="match status" value="1"/>
</dbReference>
<feature type="domain" description="Protein kinase" evidence="1">
    <location>
        <begin position="1"/>
        <end position="254"/>
    </location>
</feature>
<dbReference type="SMART" id="SM00220">
    <property type="entry name" value="S_TKc"/>
    <property type="match status" value="1"/>
</dbReference>
<dbReference type="PIRSF" id="PIRSF000654">
    <property type="entry name" value="Integrin-linked_kinase"/>
    <property type="match status" value="1"/>
</dbReference>
<organism evidence="2 3">
    <name type="scientific">Fasciolopsis buskii</name>
    <dbReference type="NCBI Taxonomy" id="27845"/>
    <lineage>
        <taxon>Eukaryota</taxon>
        <taxon>Metazoa</taxon>
        <taxon>Spiralia</taxon>
        <taxon>Lophotrochozoa</taxon>
        <taxon>Platyhelminthes</taxon>
        <taxon>Trematoda</taxon>
        <taxon>Digenea</taxon>
        <taxon>Plagiorchiida</taxon>
        <taxon>Echinostomata</taxon>
        <taxon>Echinostomatoidea</taxon>
        <taxon>Fasciolidae</taxon>
        <taxon>Fasciolopsis</taxon>
    </lineage>
</organism>